<evidence type="ECO:0000259" key="3">
    <source>
        <dbReference type="Pfam" id="PF01494"/>
    </source>
</evidence>
<dbReference type="PANTHER" id="PTHR13789">
    <property type="entry name" value="MONOOXYGENASE"/>
    <property type="match status" value="1"/>
</dbReference>
<evidence type="ECO:0000313" key="5">
    <source>
        <dbReference type="Proteomes" id="UP001204615"/>
    </source>
</evidence>
<keyword evidence="5" id="KW-1185">Reference proteome</keyword>
<organism evidence="4 5">
    <name type="scientific">Dyella lutea</name>
    <dbReference type="NCBI Taxonomy" id="2950441"/>
    <lineage>
        <taxon>Bacteria</taxon>
        <taxon>Pseudomonadati</taxon>
        <taxon>Pseudomonadota</taxon>
        <taxon>Gammaproteobacteria</taxon>
        <taxon>Lysobacterales</taxon>
        <taxon>Rhodanobacteraceae</taxon>
        <taxon>Dyella</taxon>
    </lineage>
</organism>
<feature type="domain" description="FAD-binding" evidence="3">
    <location>
        <begin position="6"/>
        <end position="333"/>
    </location>
</feature>
<sequence length="422" mass="45659">MTKQLRVAVIGYGSGGQATALLLSRDGHRVEVFERVPQPGPVGAGFLLQPVGLRVLWELGLLDTVLAHGRQIGRLFGETVAGRAVMDMRYAELDARLFGLGLQRGALFQLLDAAWQSGRCLHAGCAIVEIDVDAGRLVDGEGRVHDGFDLVVVADGSASSLRGQIAQPVLDRPYSWGAQWCLVDQAQWPWVDELRQRYVAARRMAGMLPVGTRPGDPAPKMSFFWSLPSAALDAGGDAEEPWRTALAAVWSEAAERLVATSVPQGLAAARYRDTVHRQWHRGRAVLLGDAAHAMSPQLGQGVNMALLDALALRDSLRLGDSVSEALGRYQAGRQAHLGIYHFWSRWLTPLFQSEQRLGPTLRDALFHPLSRMPGGRGQMLRVLTGTRRGWWGTVALPSAFLARLESSAGGVVGHSPEATGPG</sequence>
<evidence type="ECO:0000256" key="2">
    <source>
        <dbReference type="ARBA" id="ARBA00023033"/>
    </source>
</evidence>
<evidence type="ECO:0000256" key="1">
    <source>
        <dbReference type="ARBA" id="ARBA00023002"/>
    </source>
</evidence>
<comment type="caution">
    <text evidence="4">The sequence shown here is derived from an EMBL/GenBank/DDBJ whole genome shotgun (WGS) entry which is preliminary data.</text>
</comment>
<dbReference type="SUPFAM" id="SSF51905">
    <property type="entry name" value="FAD/NAD(P)-binding domain"/>
    <property type="match status" value="1"/>
</dbReference>
<keyword evidence="2 4" id="KW-0503">Monooxygenase</keyword>
<dbReference type="InterPro" id="IPR050493">
    <property type="entry name" value="FAD-dep_Monooxygenase_BioMet"/>
</dbReference>
<reference evidence="4 5" key="1">
    <citation type="submission" date="2022-06" db="EMBL/GenBank/DDBJ databases">
        <title>Dyella sp. Sa strain:Sa Genome sequencing.</title>
        <authorList>
            <person name="Park S."/>
        </authorList>
    </citation>
    <scope>NUCLEOTIDE SEQUENCE [LARGE SCALE GENOMIC DNA]</scope>
    <source>
        <strain evidence="4 5">Sa</strain>
    </source>
</reference>
<protein>
    <submittedName>
        <fullName evidence="4">FAD-dependent monooxygenase</fullName>
    </submittedName>
</protein>
<proteinExistence type="predicted"/>
<name>A0ABT1FBL9_9GAMM</name>
<dbReference type="RefSeq" id="WP_253566694.1">
    <property type="nucleotide sequence ID" value="NZ_JAMZEK010000002.1"/>
</dbReference>
<dbReference type="GO" id="GO:0004497">
    <property type="term" value="F:monooxygenase activity"/>
    <property type="evidence" value="ECO:0007669"/>
    <property type="project" value="UniProtKB-KW"/>
</dbReference>
<dbReference type="Gene3D" id="3.50.50.60">
    <property type="entry name" value="FAD/NAD(P)-binding domain"/>
    <property type="match status" value="1"/>
</dbReference>
<dbReference type="Proteomes" id="UP001204615">
    <property type="component" value="Unassembled WGS sequence"/>
</dbReference>
<dbReference type="InterPro" id="IPR002938">
    <property type="entry name" value="FAD-bd"/>
</dbReference>
<gene>
    <name evidence="4" type="ORF">NC595_11895</name>
</gene>
<dbReference type="PRINTS" id="PR00420">
    <property type="entry name" value="RNGMNOXGNASE"/>
</dbReference>
<dbReference type="PANTHER" id="PTHR13789:SF309">
    <property type="entry name" value="PUTATIVE (AFU_ORTHOLOGUE AFUA_6G14510)-RELATED"/>
    <property type="match status" value="1"/>
</dbReference>
<dbReference type="EMBL" id="JAMZEK010000002">
    <property type="protein sequence ID" value="MCP1374764.1"/>
    <property type="molecule type" value="Genomic_DNA"/>
</dbReference>
<dbReference type="Pfam" id="PF01494">
    <property type="entry name" value="FAD_binding_3"/>
    <property type="match status" value="1"/>
</dbReference>
<dbReference type="InterPro" id="IPR036188">
    <property type="entry name" value="FAD/NAD-bd_sf"/>
</dbReference>
<keyword evidence="1" id="KW-0560">Oxidoreductase</keyword>
<evidence type="ECO:0000313" key="4">
    <source>
        <dbReference type="EMBL" id="MCP1374764.1"/>
    </source>
</evidence>
<accession>A0ABT1FBL9</accession>